<reference evidence="1 2" key="1">
    <citation type="submission" date="2016-11" db="EMBL/GenBank/DDBJ databases">
        <authorList>
            <person name="Jaros S."/>
            <person name="Januszkiewicz K."/>
            <person name="Wedrychowicz H."/>
        </authorList>
    </citation>
    <scope>NUCLEOTIDE SEQUENCE [LARGE SCALE GENOMIC DNA]</scope>
    <source>
        <strain evidence="1 2">DSM 14501</strain>
    </source>
</reference>
<dbReference type="NCBIfam" id="NF045794">
    <property type="entry name" value="CsxC_fam"/>
    <property type="match status" value="1"/>
</dbReference>
<accession>A0A1M6LYZ4</accession>
<evidence type="ECO:0008006" key="3">
    <source>
        <dbReference type="Google" id="ProtNLM"/>
    </source>
</evidence>
<dbReference type="EMBL" id="FRAJ01000003">
    <property type="protein sequence ID" value="SHJ76468.1"/>
    <property type="molecule type" value="Genomic_DNA"/>
</dbReference>
<dbReference type="RefSeq" id="WP_072965699.1">
    <property type="nucleotide sequence ID" value="NZ_FRAJ01000003.1"/>
</dbReference>
<sequence length="243" mass="27618">MIDLNGNNTQYPCVTVKEGVVESCINDPIDITAIEEAVIAKIPVVLAQLKVQFNVSARIKLPENALEIKNIKKKLKITQCLLLENTNILFIKGFVRKNIDYSTIGTFESCEGICGEIHHCTIDIPFECTTPVTFNGFSPAEIVPTSITEFEYFKVQELPSNFAEKDKLLSSDLSEYNQISTEYYNEMPYCELISSRIVEFDEYIDRKSILNGSFEEKFFNEIEEKMVISLVVKILQDRQVSIG</sequence>
<evidence type="ECO:0000313" key="1">
    <source>
        <dbReference type="EMBL" id="SHJ76468.1"/>
    </source>
</evidence>
<dbReference type="InterPro" id="IPR054845">
    <property type="entry name" value="Exosporium_prot_C"/>
</dbReference>
<evidence type="ECO:0000313" key="2">
    <source>
        <dbReference type="Proteomes" id="UP000184082"/>
    </source>
</evidence>
<protein>
    <recommendedName>
        <fullName evidence="3">SipL SPOCS domain-containing protein</fullName>
    </recommendedName>
</protein>
<proteinExistence type="predicted"/>
<dbReference type="AlphaFoldDB" id="A0A1M6LYZ4"/>
<gene>
    <name evidence="1" type="ORF">SAMN02745883_00405</name>
</gene>
<dbReference type="Proteomes" id="UP000184082">
    <property type="component" value="Unassembled WGS sequence"/>
</dbReference>
<keyword evidence="2" id="KW-1185">Reference proteome</keyword>
<organism evidence="1 2">
    <name type="scientific">Caminicella sporogenes DSM 14501</name>
    <dbReference type="NCBI Taxonomy" id="1121266"/>
    <lineage>
        <taxon>Bacteria</taxon>
        <taxon>Bacillati</taxon>
        <taxon>Bacillota</taxon>
        <taxon>Clostridia</taxon>
        <taxon>Peptostreptococcales</taxon>
        <taxon>Caminicellaceae</taxon>
        <taxon>Caminicella</taxon>
    </lineage>
</organism>
<name>A0A1M6LYZ4_9FIRM</name>